<protein>
    <submittedName>
        <fullName evidence="1">Uncharacterized protein</fullName>
    </submittedName>
</protein>
<accession>A0A1I3SY82</accession>
<name>A0A1I3SY82_9HYPH</name>
<organism evidence="1 2">
    <name type="scientific">Aquamicrobium aerolatum DSM 21857</name>
    <dbReference type="NCBI Taxonomy" id="1121003"/>
    <lineage>
        <taxon>Bacteria</taxon>
        <taxon>Pseudomonadati</taxon>
        <taxon>Pseudomonadota</taxon>
        <taxon>Alphaproteobacteria</taxon>
        <taxon>Hyphomicrobiales</taxon>
        <taxon>Phyllobacteriaceae</taxon>
        <taxon>Aerobium</taxon>
    </lineage>
</organism>
<reference evidence="2" key="1">
    <citation type="submission" date="2016-10" db="EMBL/GenBank/DDBJ databases">
        <authorList>
            <person name="Varghese N."/>
            <person name="Submissions S."/>
        </authorList>
    </citation>
    <scope>NUCLEOTIDE SEQUENCE [LARGE SCALE GENOMIC DNA]</scope>
    <source>
        <strain evidence="2">DSM 21857</strain>
    </source>
</reference>
<evidence type="ECO:0000313" key="1">
    <source>
        <dbReference type="EMBL" id="SFJ63804.1"/>
    </source>
</evidence>
<proteinExistence type="predicted"/>
<dbReference type="Proteomes" id="UP000242763">
    <property type="component" value="Unassembled WGS sequence"/>
</dbReference>
<evidence type="ECO:0000313" key="2">
    <source>
        <dbReference type="Proteomes" id="UP000242763"/>
    </source>
</evidence>
<dbReference type="EMBL" id="FORF01000038">
    <property type="protein sequence ID" value="SFJ63804.1"/>
    <property type="molecule type" value="Genomic_DNA"/>
</dbReference>
<keyword evidence="2" id="KW-1185">Reference proteome</keyword>
<gene>
    <name evidence="1" type="ORF">SAMN03080618_03519</name>
</gene>
<sequence>MKHYAGLDISAKETAICIVLKDLEPVEPVRRYEWGYPGKMVHCGVRLG</sequence>
<dbReference type="AlphaFoldDB" id="A0A1I3SY82"/>